<accession>A0ABW8EG85</accession>
<sequence length="550" mass="60737">MGPADLSTWLLTAAQRGNPETRLDRRHPGGVAWSRGNEARPVVHGAAYFAELLERISAMRAGDLLLFTDWRGDPDERLAPHHTPDGRSRDGDRDGSEIGAVLCRAAERGVVVKGLVWRSHLDRFQFSETENRHLGEEIEEAGGECLLDMRVRPGGSHHQKLLVLRHPGRPWLDIAYAGGIDLCRSRNDDAAHGGDPQALRMADAYGPNPPWHDVQLALRGPVVGDLEAVFRERWEDPAPLSRSPLTRLRARAHREDTHADGLPPQPPDPEPCGPHTVQVLRTYPNRLFGGYSFARDGERSIARGYLKAVRRARSLIYLEDQYLWSPRVVDCFAQALRAHPELRLMAVIPAVPEQDGRLTLPMNLIGRITALNGLRRAGGDRVAVYALENHAGTPVYVHAKVCVIDDVWASIGSDNINLRSWTHDSELSCVVLDDTADGRPPADPAGLGDGARSFARRLRLELAREHLDLDPADDDALCDPVAAFDAFAASAAALDAWHEGGCRAPRPPGRLRLYVPPELSTPARILATPAHHLLVDPDGRPFRLRRRNAF</sequence>
<dbReference type="InterPro" id="IPR015679">
    <property type="entry name" value="PLipase_D_fam"/>
</dbReference>
<evidence type="ECO:0000313" key="8">
    <source>
        <dbReference type="Proteomes" id="UP001617351"/>
    </source>
</evidence>
<comment type="catalytic activity">
    <reaction evidence="1">
        <text>a 1,2-diacyl-sn-glycero-3-phosphocholine + H2O = a 1,2-diacyl-sn-glycero-3-phosphate + choline + H(+)</text>
        <dbReference type="Rhea" id="RHEA:14445"/>
        <dbReference type="ChEBI" id="CHEBI:15354"/>
        <dbReference type="ChEBI" id="CHEBI:15377"/>
        <dbReference type="ChEBI" id="CHEBI:15378"/>
        <dbReference type="ChEBI" id="CHEBI:57643"/>
        <dbReference type="ChEBI" id="CHEBI:58608"/>
        <dbReference type="EC" id="3.1.4.4"/>
    </reaction>
</comment>
<evidence type="ECO:0000256" key="1">
    <source>
        <dbReference type="ARBA" id="ARBA00000798"/>
    </source>
</evidence>
<dbReference type="InterPro" id="IPR025202">
    <property type="entry name" value="PLD-like_dom"/>
</dbReference>
<protein>
    <submittedName>
        <fullName evidence="7">Phospholipase D family protein</fullName>
    </submittedName>
</protein>
<keyword evidence="4" id="KW-0443">Lipid metabolism</keyword>
<dbReference type="PROSITE" id="PS50035">
    <property type="entry name" value="PLD"/>
    <property type="match status" value="1"/>
</dbReference>
<evidence type="ECO:0000256" key="5">
    <source>
        <dbReference type="SAM" id="MobiDB-lite"/>
    </source>
</evidence>
<dbReference type="PANTHER" id="PTHR18896:SF76">
    <property type="entry name" value="PHOSPHOLIPASE"/>
    <property type="match status" value="1"/>
</dbReference>
<comment type="caution">
    <text evidence="7">The sequence shown here is derived from an EMBL/GenBank/DDBJ whole genome shotgun (WGS) entry which is preliminary data.</text>
</comment>
<gene>
    <name evidence="7" type="ORF">ACIO7M_14235</name>
</gene>
<feature type="region of interest" description="Disordered" evidence="5">
    <location>
        <begin position="17"/>
        <end position="36"/>
    </location>
</feature>
<dbReference type="Pfam" id="PF13091">
    <property type="entry name" value="PLDc_2"/>
    <property type="match status" value="1"/>
</dbReference>
<evidence type="ECO:0000256" key="4">
    <source>
        <dbReference type="ARBA" id="ARBA00023098"/>
    </source>
</evidence>
<dbReference type="InterPro" id="IPR001736">
    <property type="entry name" value="PLipase_D/transphosphatidylase"/>
</dbReference>
<organism evidence="7 8">
    <name type="scientific">Streptomyces toxytricini</name>
    <name type="common">Actinomyces toxytricini</name>
    <dbReference type="NCBI Taxonomy" id="67369"/>
    <lineage>
        <taxon>Bacteria</taxon>
        <taxon>Bacillati</taxon>
        <taxon>Actinomycetota</taxon>
        <taxon>Actinomycetes</taxon>
        <taxon>Kitasatosporales</taxon>
        <taxon>Streptomycetaceae</taxon>
        <taxon>Streptomyces</taxon>
    </lineage>
</organism>
<feature type="domain" description="PLD phosphodiesterase" evidence="6">
    <location>
        <begin position="393"/>
        <end position="420"/>
    </location>
</feature>
<evidence type="ECO:0000256" key="3">
    <source>
        <dbReference type="ARBA" id="ARBA00022801"/>
    </source>
</evidence>
<dbReference type="RefSeq" id="WP_402380653.1">
    <property type="nucleotide sequence ID" value="NZ_JBIUYY010000005.1"/>
</dbReference>
<evidence type="ECO:0000259" key="6">
    <source>
        <dbReference type="PROSITE" id="PS50035"/>
    </source>
</evidence>
<proteinExistence type="predicted"/>
<dbReference type="Proteomes" id="UP001617351">
    <property type="component" value="Unassembled WGS sequence"/>
</dbReference>
<dbReference type="CDD" id="cd09105">
    <property type="entry name" value="PLDc_vPLD1_2_like_2"/>
    <property type="match status" value="1"/>
</dbReference>
<dbReference type="Gene3D" id="3.30.870.10">
    <property type="entry name" value="Endonuclease Chain A"/>
    <property type="match status" value="2"/>
</dbReference>
<name>A0ABW8EG85_STRT5</name>
<dbReference type="EMBL" id="JBIUYY010000005">
    <property type="protein sequence ID" value="MFJ2822263.1"/>
    <property type="molecule type" value="Genomic_DNA"/>
</dbReference>
<dbReference type="PANTHER" id="PTHR18896">
    <property type="entry name" value="PHOSPHOLIPASE D"/>
    <property type="match status" value="1"/>
</dbReference>
<keyword evidence="2" id="KW-0677">Repeat</keyword>
<reference evidence="7 8" key="1">
    <citation type="submission" date="2024-10" db="EMBL/GenBank/DDBJ databases">
        <title>The Natural Products Discovery Center: Release of the First 8490 Sequenced Strains for Exploring Actinobacteria Biosynthetic Diversity.</title>
        <authorList>
            <person name="Kalkreuter E."/>
            <person name="Kautsar S.A."/>
            <person name="Yang D."/>
            <person name="Bader C.D."/>
            <person name="Teijaro C.N."/>
            <person name="Fluegel L."/>
            <person name="Davis C.M."/>
            <person name="Simpson J.R."/>
            <person name="Lauterbach L."/>
            <person name="Steele A.D."/>
            <person name="Gui C."/>
            <person name="Meng S."/>
            <person name="Li G."/>
            <person name="Viehrig K."/>
            <person name="Ye F."/>
            <person name="Su P."/>
            <person name="Kiefer A.F."/>
            <person name="Nichols A."/>
            <person name="Cepeda A.J."/>
            <person name="Yan W."/>
            <person name="Fan B."/>
            <person name="Jiang Y."/>
            <person name="Adhikari A."/>
            <person name="Zheng C.-J."/>
            <person name="Schuster L."/>
            <person name="Cowan T.M."/>
            <person name="Smanski M.J."/>
            <person name="Chevrette M.G."/>
            <person name="De Carvalho L.P.S."/>
            <person name="Shen B."/>
        </authorList>
    </citation>
    <scope>NUCLEOTIDE SEQUENCE [LARGE SCALE GENOMIC DNA]</scope>
    <source>
        <strain evidence="7 8">NPDC087220</strain>
    </source>
</reference>
<keyword evidence="8" id="KW-1185">Reference proteome</keyword>
<dbReference type="SUPFAM" id="SSF56024">
    <property type="entry name" value="Phospholipase D/nuclease"/>
    <property type="match status" value="2"/>
</dbReference>
<evidence type="ECO:0000313" key="7">
    <source>
        <dbReference type="EMBL" id="MFJ2822263.1"/>
    </source>
</evidence>
<keyword evidence="3" id="KW-0378">Hydrolase</keyword>
<evidence type="ECO:0000256" key="2">
    <source>
        <dbReference type="ARBA" id="ARBA00022737"/>
    </source>
</evidence>